<feature type="compositionally biased region" description="Basic and acidic residues" evidence="1">
    <location>
        <begin position="185"/>
        <end position="194"/>
    </location>
</feature>
<organism evidence="2 3">
    <name type="scientific">Brassica napus</name>
    <name type="common">Rape</name>
    <dbReference type="NCBI Taxonomy" id="3708"/>
    <lineage>
        <taxon>Eukaryota</taxon>
        <taxon>Viridiplantae</taxon>
        <taxon>Streptophyta</taxon>
        <taxon>Embryophyta</taxon>
        <taxon>Tracheophyta</taxon>
        <taxon>Spermatophyta</taxon>
        <taxon>Magnoliopsida</taxon>
        <taxon>eudicotyledons</taxon>
        <taxon>Gunneridae</taxon>
        <taxon>Pentapetalae</taxon>
        <taxon>rosids</taxon>
        <taxon>malvids</taxon>
        <taxon>Brassicales</taxon>
        <taxon>Brassicaceae</taxon>
        <taxon>Brassiceae</taxon>
        <taxon>Brassica</taxon>
    </lineage>
</organism>
<feature type="region of interest" description="Disordered" evidence="1">
    <location>
        <begin position="11"/>
        <end position="56"/>
    </location>
</feature>
<dbReference type="Proteomes" id="UP000824890">
    <property type="component" value="Unassembled WGS sequence"/>
</dbReference>
<accession>A0ABQ8DNF6</accession>
<evidence type="ECO:0000256" key="1">
    <source>
        <dbReference type="SAM" id="MobiDB-lite"/>
    </source>
</evidence>
<feature type="compositionally biased region" description="Basic residues" evidence="1">
    <location>
        <begin position="225"/>
        <end position="239"/>
    </location>
</feature>
<keyword evidence="3" id="KW-1185">Reference proteome</keyword>
<evidence type="ECO:0000313" key="2">
    <source>
        <dbReference type="EMBL" id="KAH0930901.1"/>
    </source>
</evidence>
<dbReference type="EMBL" id="JAGKQM010000004">
    <property type="protein sequence ID" value="KAH0930901.1"/>
    <property type="molecule type" value="Genomic_DNA"/>
</dbReference>
<feature type="non-terminal residue" evidence="2">
    <location>
        <position position="1"/>
    </location>
</feature>
<proteinExistence type="predicted"/>
<evidence type="ECO:0000313" key="3">
    <source>
        <dbReference type="Proteomes" id="UP000824890"/>
    </source>
</evidence>
<name>A0ABQ8DNF6_BRANA</name>
<comment type="caution">
    <text evidence="2">The sequence shown here is derived from an EMBL/GenBank/DDBJ whole genome shotgun (WGS) entry which is preliminary data.</text>
</comment>
<sequence>INKIVLHEKMTANSRRNSNASIKLSQQSDVSTQSAPRNIVETKSVASSGPERAATQDSKTVIDMDEHFHLMFGRETLLNKEVVDEKVRFSKQKYASGDEGDPGEPIGLRPTYGEMRCGGGRTPNLFLNRRGLRNFGDTKSSGGGNDDGSCRRGATPDGCMVSTPTRGGYSSRESSKPMLMQNGDCNRRETRRVGEPPQNISDPTLSETEHQVGELAYTVETNCRQGKRKELKRRSRRRRPEASPASKGGGCKRVSIIGPESFRANSNYRLLMNLS</sequence>
<feature type="compositionally biased region" description="Polar residues" evidence="1">
    <location>
        <begin position="11"/>
        <end position="36"/>
    </location>
</feature>
<feature type="region of interest" description="Disordered" evidence="1">
    <location>
        <begin position="93"/>
        <end position="255"/>
    </location>
</feature>
<gene>
    <name evidence="2" type="ORF">HID58_016628</name>
</gene>
<protein>
    <submittedName>
        <fullName evidence="2">Uncharacterized protein</fullName>
    </submittedName>
</protein>
<reference evidence="2 3" key="1">
    <citation type="submission" date="2021-05" db="EMBL/GenBank/DDBJ databases">
        <title>Genome Assembly of Synthetic Allotetraploid Brassica napus Reveals Homoeologous Exchanges between Subgenomes.</title>
        <authorList>
            <person name="Davis J.T."/>
        </authorList>
    </citation>
    <scope>NUCLEOTIDE SEQUENCE [LARGE SCALE GENOMIC DNA]</scope>
    <source>
        <strain evidence="3">cv. Da-Ae</strain>
        <tissue evidence="2">Seedling</tissue>
    </source>
</reference>